<dbReference type="InterPro" id="IPR000172">
    <property type="entry name" value="GMC_OxRdtase_N"/>
</dbReference>
<dbReference type="Pfam" id="PF00732">
    <property type="entry name" value="GMC_oxred_N"/>
    <property type="match status" value="1"/>
</dbReference>
<feature type="region of interest" description="Disordered" evidence="15">
    <location>
        <begin position="519"/>
        <end position="541"/>
    </location>
</feature>
<keyword evidence="7" id="KW-1207">Sterol metabolism</keyword>
<keyword evidence="6" id="KW-0443">Lipid metabolism</keyword>
<evidence type="ECO:0000256" key="8">
    <source>
        <dbReference type="ARBA" id="ARBA00023221"/>
    </source>
</evidence>
<dbReference type="InterPro" id="IPR007867">
    <property type="entry name" value="GMC_OxRtase_C"/>
</dbReference>
<evidence type="ECO:0000256" key="3">
    <source>
        <dbReference type="ARBA" id="ARBA00022630"/>
    </source>
</evidence>
<keyword evidence="3" id="KW-0285">Flavoprotein</keyword>
<name>A0A6J6SK41_9ZZZZ</name>
<dbReference type="PANTHER" id="PTHR47470">
    <property type="entry name" value="CHOLESTEROL OXIDASE"/>
    <property type="match status" value="1"/>
</dbReference>
<dbReference type="GO" id="GO:0008203">
    <property type="term" value="P:cholesterol metabolic process"/>
    <property type="evidence" value="ECO:0007669"/>
    <property type="project" value="UniProtKB-KW"/>
</dbReference>
<reference evidence="18" key="1">
    <citation type="submission" date="2020-05" db="EMBL/GenBank/DDBJ databases">
        <authorList>
            <person name="Chiriac C."/>
            <person name="Salcher M."/>
            <person name="Ghai R."/>
            <person name="Kavagutti S V."/>
        </authorList>
    </citation>
    <scope>NUCLEOTIDE SEQUENCE</scope>
</reference>
<evidence type="ECO:0000256" key="14">
    <source>
        <dbReference type="ARBA" id="ARBA00049778"/>
    </source>
</evidence>
<sequence length="559" mass="60735">MERDFDVVIIGSGFGGSVSALRLTEKNYRVCILEAGRRFKDKDFPKTSWRISKFLFAPRLGLRGIQRIHALPDVLILAGAGVGGGSLVYANTLYIPPDTYFNDKQWKHITDWKAELLPWYDQASRMLGVADNPYFSPSDAAMKEAAIEMGVGHTFKMAPLGVYFGDGPGIKSADPFFGGKGPMREGCMQCGACMTGCRFNAKNTLPKNYLGLAEGAGAQVFAEHTVTKIEQLANGSWKIYARKSSSWFGRNRVFTANQVIVAAGTYNTQKLLHRMASDGLLPKLSAALGKLSRTNSEALTGALMQNRDVDYSQGSAITSSFFPDEHTHVEPVRYGVGSNVMGLLQTIMTDGNKASARRKQWLTTMIRHPSMLARVLNVRKWSQRTVIALVMQNVDSALTVSLKRSIFGKRLTSTNNSDTPNATYIPAANEVVRRIAEKRGGIAGGHIGDLIGAPFTAHFVGGCVIGDSDKSGVIDPYHRVWNYPTLHVVDGASVTANLGVNPSLTITAQAERALSMWPNKGEPDLRPPQGSAYQKVPAQFPHNPAVPIGAVGELKGEKS</sequence>
<keyword evidence="2" id="KW-0153">Cholesterol metabolism</keyword>
<dbReference type="Pfam" id="PF05199">
    <property type="entry name" value="GMC_oxred_C"/>
    <property type="match status" value="1"/>
</dbReference>
<organism evidence="18">
    <name type="scientific">freshwater metagenome</name>
    <dbReference type="NCBI Taxonomy" id="449393"/>
    <lineage>
        <taxon>unclassified sequences</taxon>
        <taxon>metagenomes</taxon>
        <taxon>ecological metagenomes</taxon>
    </lineage>
</organism>
<dbReference type="Gene3D" id="3.50.50.60">
    <property type="entry name" value="FAD/NAD(P)-binding domain"/>
    <property type="match status" value="3"/>
</dbReference>
<dbReference type="PANTHER" id="PTHR47470:SF1">
    <property type="entry name" value="FAD-DEPENDENT OXIDOREDUCTASE 2 FAD BINDING DOMAIN-CONTAINING PROTEIN"/>
    <property type="match status" value="1"/>
</dbReference>
<dbReference type="EC" id="1.1.3.6" evidence="12"/>
<proteinExistence type="predicted"/>
<keyword evidence="9" id="KW-0413">Isomerase</keyword>
<evidence type="ECO:0000256" key="1">
    <source>
        <dbReference type="ARBA" id="ARBA00001974"/>
    </source>
</evidence>
<evidence type="ECO:0000256" key="10">
    <source>
        <dbReference type="ARBA" id="ARBA00038856"/>
    </source>
</evidence>
<evidence type="ECO:0000256" key="15">
    <source>
        <dbReference type="SAM" id="MobiDB-lite"/>
    </source>
</evidence>
<dbReference type="SUPFAM" id="SSF51905">
    <property type="entry name" value="FAD/NAD(P)-binding domain"/>
    <property type="match status" value="1"/>
</dbReference>
<evidence type="ECO:0000259" key="16">
    <source>
        <dbReference type="Pfam" id="PF00732"/>
    </source>
</evidence>
<dbReference type="AlphaFoldDB" id="A0A6J6SK41"/>
<keyword evidence="8" id="KW-0753">Steroid metabolism</keyword>
<dbReference type="GO" id="GO:0016995">
    <property type="term" value="F:cholesterol oxidase activity"/>
    <property type="evidence" value="ECO:0007669"/>
    <property type="project" value="UniProtKB-EC"/>
</dbReference>
<evidence type="ECO:0000256" key="9">
    <source>
        <dbReference type="ARBA" id="ARBA00023235"/>
    </source>
</evidence>
<comment type="cofactor">
    <cofactor evidence="1">
        <name>FAD</name>
        <dbReference type="ChEBI" id="CHEBI:57692"/>
    </cofactor>
</comment>
<dbReference type="InterPro" id="IPR036188">
    <property type="entry name" value="FAD/NAD-bd_sf"/>
</dbReference>
<evidence type="ECO:0000256" key="5">
    <source>
        <dbReference type="ARBA" id="ARBA00023002"/>
    </source>
</evidence>
<evidence type="ECO:0000259" key="17">
    <source>
        <dbReference type="Pfam" id="PF05199"/>
    </source>
</evidence>
<feature type="domain" description="Glucose-methanol-choline oxidoreductase C-terminal" evidence="17">
    <location>
        <begin position="456"/>
        <end position="510"/>
    </location>
</feature>
<dbReference type="GO" id="GO:0050660">
    <property type="term" value="F:flavin adenine dinucleotide binding"/>
    <property type="evidence" value="ECO:0007669"/>
    <property type="project" value="InterPro"/>
</dbReference>
<evidence type="ECO:0000256" key="7">
    <source>
        <dbReference type="ARBA" id="ARBA00023166"/>
    </source>
</evidence>
<comment type="pathway">
    <text evidence="11">Steroid metabolism; cholesterol degradation.</text>
</comment>
<dbReference type="GO" id="GO:0004769">
    <property type="term" value="F:steroid Delta-isomerase activity"/>
    <property type="evidence" value="ECO:0007669"/>
    <property type="project" value="UniProtKB-EC"/>
</dbReference>
<evidence type="ECO:0000256" key="11">
    <source>
        <dbReference type="ARBA" id="ARBA00049645"/>
    </source>
</evidence>
<dbReference type="EC" id="5.3.3.1" evidence="10"/>
<dbReference type="InterPro" id="IPR052542">
    <property type="entry name" value="Cholesterol_Oxidase"/>
</dbReference>
<evidence type="ECO:0000256" key="6">
    <source>
        <dbReference type="ARBA" id="ARBA00023098"/>
    </source>
</evidence>
<evidence type="ECO:0000256" key="2">
    <source>
        <dbReference type="ARBA" id="ARBA00022548"/>
    </source>
</evidence>
<evidence type="ECO:0000256" key="13">
    <source>
        <dbReference type="ARBA" id="ARBA00049744"/>
    </source>
</evidence>
<keyword evidence="5" id="KW-0560">Oxidoreductase</keyword>
<feature type="domain" description="Glucose-methanol-choline oxidoreductase N-terminal" evidence="16">
    <location>
        <begin position="185"/>
        <end position="274"/>
    </location>
</feature>
<evidence type="ECO:0000256" key="12">
    <source>
        <dbReference type="ARBA" id="ARBA00049723"/>
    </source>
</evidence>
<evidence type="ECO:0000256" key="4">
    <source>
        <dbReference type="ARBA" id="ARBA00022827"/>
    </source>
</evidence>
<protein>
    <recommendedName>
        <fullName evidence="13">Cholesterol oxidase</fullName>
        <ecNumber evidence="12">1.1.3.6</ecNumber>
        <ecNumber evidence="10">5.3.3.1</ecNumber>
    </recommendedName>
    <alternativeName>
        <fullName evidence="14">Cholesterol isomerase</fullName>
    </alternativeName>
</protein>
<dbReference type="Pfam" id="PF13450">
    <property type="entry name" value="NAD_binding_8"/>
    <property type="match status" value="1"/>
</dbReference>
<evidence type="ECO:0000313" key="18">
    <source>
        <dbReference type="EMBL" id="CAB4735346.1"/>
    </source>
</evidence>
<dbReference type="EMBL" id="CAEZYV010000051">
    <property type="protein sequence ID" value="CAB4735346.1"/>
    <property type="molecule type" value="Genomic_DNA"/>
</dbReference>
<gene>
    <name evidence="18" type="ORF">UFOPK2788_00458</name>
</gene>
<keyword evidence="4" id="KW-0274">FAD</keyword>
<accession>A0A6J6SK41</accession>